<comment type="caution">
    <text evidence="2">The sequence shown here is derived from an EMBL/GenBank/DDBJ whole genome shotgun (WGS) entry which is preliminary data.</text>
</comment>
<feature type="chain" id="PRO_5037732536" description="GLPGLI family protein" evidence="1">
    <location>
        <begin position="20"/>
        <end position="281"/>
    </location>
</feature>
<dbReference type="AlphaFoldDB" id="A0A918W1A3"/>
<accession>A0A918W1A3</accession>
<name>A0A918W1A3_9FLAO</name>
<dbReference type="Proteomes" id="UP000610456">
    <property type="component" value="Unassembled WGS sequence"/>
</dbReference>
<sequence length="281" mass="32645">MKNFSLLLLLICLCSQGIAQSDYSDEFRYKVVYQLTYQPDSTDASSVTSEEMWLYMGEEISKFSSKGKALKDSLYRTKNLSGAGMPDFKARAELTRTEFGYAVFKDIPKNKISYTLKILRDELRYEEDKGLFEWEILPETRTIQGYESQKAKTVFRGREYTAWFTTEIPISDGPYKFSGLPGLILQLSDSENHYVFEIVQFQSLEEPLSLEFSMGDYTLTSREKLLQLKKEYEEDPFAALDNANRGSTKKVTIEISPQQKREHLRKIQKELERKNNPIELE</sequence>
<dbReference type="EMBL" id="BMXB01000019">
    <property type="protein sequence ID" value="GHA48564.1"/>
    <property type="molecule type" value="Genomic_DNA"/>
</dbReference>
<keyword evidence="1" id="KW-0732">Signal</keyword>
<reference evidence="2" key="1">
    <citation type="journal article" date="2014" name="Int. J. Syst. Evol. Microbiol.">
        <title>Complete genome sequence of Corynebacterium casei LMG S-19264T (=DSM 44701T), isolated from a smear-ripened cheese.</title>
        <authorList>
            <consortium name="US DOE Joint Genome Institute (JGI-PGF)"/>
            <person name="Walter F."/>
            <person name="Albersmeier A."/>
            <person name="Kalinowski J."/>
            <person name="Ruckert C."/>
        </authorList>
    </citation>
    <scope>NUCLEOTIDE SEQUENCE</scope>
    <source>
        <strain evidence="2">KCTC 12719</strain>
    </source>
</reference>
<protein>
    <recommendedName>
        <fullName evidence="4">GLPGLI family protein</fullName>
    </recommendedName>
</protein>
<proteinExistence type="predicted"/>
<evidence type="ECO:0008006" key="4">
    <source>
        <dbReference type="Google" id="ProtNLM"/>
    </source>
</evidence>
<dbReference type="NCBIfam" id="TIGR01200">
    <property type="entry name" value="GLPGLI"/>
    <property type="match status" value="1"/>
</dbReference>
<evidence type="ECO:0000313" key="3">
    <source>
        <dbReference type="Proteomes" id="UP000610456"/>
    </source>
</evidence>
<gene>
    <name evidence="2" type="ORF">GCM10007103_31850</name>
</gene>
<keyword evidence="3" id="KW-1185">Reference proteome</keyword>
<reference evidence="2" key="2">
    <citation type="submission" date="2020-09" db="EMBL/GenBank/DDBJ databases">
        <authorList>
            <person name="Sun Q."/>
            <person name="Kim S."/>
        </authorList>
    </citation>
    <scope>NUCLEOTIDE SEQUENCE</scope>
    <source>
        <strain evidence="2">KCTC 12719</strain>
    </source>
</reference>
<organism evidence="2 3">
    <name type="scientific">Salinimicrobium marinum</name>
    <dbReference type="NCBI Taxonomy" id="680283"/>
    <lineage>
        <taxon>Bacteria</taxon>
        <taxon>Pseudomonadati</taxon>
        <taxon>Bacteroidota</taxon>
        <taxon>Flavobacteriia</taxon>
        <taxon>Flavobacteriales</taxon>
        <taxon>Flavobacteriaceae</taxon>
        <taxon>Salinimicrobium</taxon>
    </lineage>
</organism>
<dbReference type="InterPro" id="IPR005901">
    <property type="entry name" value="GLPGLI"/>
</dbReference>
<feature type="signal peptide" evidence="1">
    <location>
        <begin position="1"/>
        <end position="19"/>
    </location>
</feature>
<dbReference type="Pfam" id="PF09697">
    <property type="entry name" value="Porph_ging"/>
    <property type="match status" value="1"/>
</dbReference>
<evidence type="ECO:0000256" key="1">
    <source>
        <dbReference type="SAM" id="SignalP"/>
    </source>
</evidence>
<evidence type="ECO:0000313" key="2">
    <source>
        <dbReference type="EMBL" id="GHA48564.1"/>
    </source>
</evidence>
<dbReference type="RefSeq" id="WP_189605903.1">
    <property type="nucleotide sequence ID" value="NZ_BMXB01000019.1"/>
</dbReference>